<dbReference type="InterPro" id="IPR023213">
    <property type="entry name" value="CAT-like_dom_sf"/>
</dbReference>
<dbReference type="Pfam" id="PF02458">
    <property type="entry name" value="Transferase"/>
    <property type="match status" value="2"/>
</dbReference>
<accession>A0ABR2LU31</accession>
<comment type="caution">
    <text evidence="3">The sequence shown here is derived from an EMBL/GenBank/DDBJ whole genome shotgun (WGS) entry which is preliminary data.</text>
</comment>
<keyword evidence="1" id="KW-0808">Transferase</keyword>
<reference evidence="3 4" key="1">
    <citation type="journal article" date="2022" name="Nat. Plants">
        <title>Genomes of leafy and leafless Platanthera orchids illuminate the evolution of mycoheterotrophy.</title>
        <authorList>
            <person name="Li M.H."/>
            <person name="Liu K.W."/>
            <person name="Li Z."/>
            <person name="Lu H.C."/>
            <person name="Ye Q.L."/>
            <person name="Zhang D."/>
            <person name="Wang J.Y."/>
            <person name="Li Y.F."/>
            <person name="Zhong Z.M."/>
            <person name="Liu X."/>
            <person name="Yu X."/>
            <person name="Liu D.K."/>
            <person name="Tu X.D."/>
            <person name="Liu B."/>
            <person name="Hao Y."/>
            <person name="Liao X.Y."/>
            <person name="Jiang Y.T."/>
            <person name="Sun W.H."/>
            <person name="Chen J."/>
            <person name="Chen Y.Q."/>
            <person name="Ai Y."/>
            <person name="Zhai J.W."/>
            <person name="Wu S.S."/>
            <person name="Zhou Z."/>
            <person name="Hsiao Y.Y."/>
            <person name="Wu W.L."/>
            <person name="Chen Y.Y."/>
            <person name="Lin Y.F."/>
            <person name="Hsu J.L."/>
            <person name="Li C.Y."/>
            <person name="Wang Z.W."/>
            <person name="Zhao X."/>
            <person name="Zhong W.Y."/>
            <person name="Ma X.K."/>
            <person name="Ma L."/>
            <person name="Huang J."/>
            <person name="Chen G.Z."/>
            <person name="Huang M.Z."/>
            <person name="Huang L."/>
            <person name="Peng D.H."/>
            <person name="Luo Y.B."/>
            <person name="Zou S.Q."/>
            <person name="Chen S.P."/>
            <person name="Lan S."/>
            <person name="Tsai W.C."/>
            <person name="Van de Peer Y."/>
            <person name="Liu Z.J."/>
        </authorList>
    </citation>
    <scope>NUCLEOTIDE SEQUENCE [LARGE SCALE GENOMIC DNA]</scope>
    <source>
        <strain evidence="3">Lor288</strain>
    </source>
</reference>
<dbReference type="EMBL" id="JBBWWR010000015">
    <property type="protein sequence ID" value="KAK8950429.1"/>
    <property type="molecule type" value="Genomic_DNA"/>
</dbReference>
<organism evidence="3 4">
    <name type="scientific">Platanthera guangdongensis</name>
    <dbReference type="NCBI Taxonomy" id="2320717"/>
    <lineage>
        <taxon>Eukaryota</taxon>
        <taxon>Viridiplantae</taxon>
        <taxon>Streptophyta</taxon>
        <taxon>Embryophyta</taxon>
        <taxon>Tracheophyta</taxon>
        <taxon>Spermatophyta</taxon>
        <taxon>Magnoliopsida</taxon>
        <taxon>Liliopsida</taxon>
        <taxon>Asparagales</taxon>
        <taxon>Orchidaceae</taxon>
        <taxon>Orchidoideae</taxon>
        <taxon>Orchideae</taxon>
        <taxon>Orchidinae</taxon>
        <taxon>Platanthera</taxon>
    </lineage>
</organism>
<gene>
    <name evidence="3" type="primary">ACT</name>
    <name evidence="3" type="ORF">KSP40_PGU021186</name>
</gene>
<keyword evidence="4" id="KW-1185">Reference proteome</keyword>
<name>A0ABR2LU31_9ASPA</name>
<dbReference type="Gene3D" id="3.30.559.10">
    <property type="entry name" value="Chloramphenicol acetyltransferase-like domain"/>
    <property type="match status" value="2"/>
</dbReference>
<dbReference type="Proteomes" id="UP001412067">
    <property type="component" value="Unassembled WGS sequence"/>
</dbReference>
<dbReference type="InterPro" id="IPR051283">
    <property type="entry name" value="Sec_Metabolite_Acyltrans"/>
</dbReference>
<proteinExistence type="predicted"/>
<evidence type="ECO:0000256" key="2">
    <source>
        <dbReference type="SAM" id="MobiDB-lite"/>
    </source>
</evidence>
<evidence type="ECO:0000313" key="3">
    <source>
        <dbReference type="EMBL" id="KAK8950429.1"/>
    </source>
</evidence>
<dbReference type="PANTHER" id="PTHR31896:SF64">
    <property type="entry name" value="TRICHOTHECENE 3-O-ACETYLTRANSFERASE"/>
    <property type="match status" value="1"/>
</dbReference>
<protein>
    <submittedName>
        <fullName evidence="3">Vinorine synthase</fullName>
    </submittedName>
</protein>
<dbReference type="PANTHER" id="PTHR31896">
    <property type="entry name" value="FAMILY REGULATORY PROTEIN, PUTATIVE (AFU_ORTHOLOGUE AFUA_3G14730)-RELATED"/>
    <property type="match status" value="1"/>
</dbReference>
<evidence type="ECO:0000256" key="1">
    <source>
        <dbReference type="ARBA" id="ARBA00022679"/>
    </source>
</evidence>
<sequence length="416" mass="44522">MSPSLPSLSPSPLTISSPSASSPVTILSKATVFPNQKSQPLELKLSVSDLPMLSCHYIQKGLLFPPPIIPIDPLISLLSTALSRALSSFPPLAGRLITDAGGRIFVSCSDAGAEFSHAAAPCLTIPLLIPPSSDVPVQVKYLFPLKAAVSHDGHFLPLSSFQLTELGDGAVFLACAINHAGPSVTFPVDAPLRERIFHFRPEAIRELKSKANDFLNEEISSFQSLCAQVWISVTRARKNLQASMPTTFRMAVNCRRRVVPPVDEYYFGNAIQSIPTTAAVEEVAAGELPKISRMLSGNVAAHGDKMIRESVSEWEAAPSCFPLGNPGGAGLTMGSSPRFPMYERNDFGWGGPTAVRSGMANKFDGKISAFPGREGGGSVDLEVCLSPETMAELLLEKEFMYFVSEEETALSAVAAK</sequence>
<evidence type="ECO:0000313" key="4">
    <source>
        <dbReference type="Proteomes" id="UP001412067"/>
    </source>
</evidence>
<feature type="region of interest" description="Disordered" evidence="2">
    <location>
        <begin position="1"/>
        <end position="20"/>
    </location>
</feature>